<dbReference type="InterPro" id="IPR015330">
    <property type="entry name" value="DNA_primase/pol_bifunc_N"/>
</dbReference>
<proteinExistence type="predicted"/>
<gene>
    <name evidence="2" type="primary">2</name>
    <name evidence="2" type="ORF">SEA_PHRIEDRICE_2</name>
</gene>
<sequence length="272" mass="30964">MLNKQWFEDDSQYYLARAVPAEIEYDKLSLIRVYPSSGKTQPGWGATDFMDNYLQNAFNPERAIRFFEKYSAPFGIVMRSVPYIVVDIDGKNGGIPTSRVLNLPETLAETSKSGNGYHLFYRVPDAVWHELRGYDEFPDLIGLIKGVDIKGTGVVYHYPKQRWNGKPIADLPDRLLELLGRARDIKRASRLTREGVSGLDEDEKMLLWDELKESLNKSIPAGGRNQRLYKIGARMFAADYPHWDAALIERGTALGLESSEIDELIHNITEYS</sequence>
<dbReference type="SUPFAM" id="SSF56747">
    <property type="entry name" value="Prim-pol domain"/>
    <property type="match status" value="1"/>
</dbReference>
<dbReference type="Pfam" id="PF09250">
    <property type="entry name" value="Prim-Pol"/>
    <property type="match status" value="1"/>
</dbReference>
<name>A0A5J6T3E3_9CAUD</name>
<dbReference type="SMART" id="SM00943">
    <property type="entry name" value="Prim-Pol"/>
    <property type="match status" value="1"/>
</dbReference>
<dbReference type="Proteomes" id="UP000326946">
    <property type="component" value="Segment"/>
</dbReference>
<reference evidence="2" key="1">
    <citation type="submission" date="2019-08" db="EMBL/GenBank/DDBJ databases">
        <authorList>
            <person name="Beers A.L."/>
            <person name="Becker A.J."/>
            <person name="Leyhe M.J."/>
            <person name="Li C.M."/>
            <person name="Maas J.R."/>
            <person name="Resendiz-Medina K.E."/>
            <person name="Seggerman F.M."/>
            <person name="Taylor S.B."/>
            <person name="Friedman J.A."/>
            <person name="Miller J.M."/>
            <person name="Boury N.M."/>
            <person name="Peters N.T."/>
            <person name="Gurney S.M.R."/>
            <person name="Garlena R.A."/>
            <person name="Russell D.A."/>
            <person name="Pope W.H."/>
            <person name="Jacobs-Sera D."/>
            <person name="Hatfull G.F."/>
        </authorList>
    </citation>
    <scope>NUCLEOTIDE SEQUENCE [LARGE SCALE GENOMIC DNA]</scope>
</reference>
<evidence type="ECO:0000313" key="3">
    <source>
        <dbReference type="Proteomes" id="UP000326946"/>
    </source>
</evidence>
<evidence type="ECO:0000259" key="1">
    <source>
        <dbReference type="SMART" id="SM00943"/>
    </source>
</evidence>
<organism evidence="2 3">
    <name type="scientific">Microbacterium phage PhriedRice</name>
    <dbReference type="NCBI Taxonomy" id="2652407"/>
    <lineage>
        <taxon>Viruses</taxon>
        <taxon>Duplodnaviria</taxon>
        <taxon>Heunggongvirae</taxon>
        <taxon>Uroviricota</taxon>
        <taxon>Caudoviricetes</taxon>
        <taxon>Eekayvirinae</taxon>
        <taxon>Akonivirus</taxon>
        <taxon>Akonivirus phedro</taxon>
    </lineage>
</organism>
<feature type="domain" description="DNA primase/polymerase bifunctional N-terminal" evidence="1">
    <location>
        <begin position="20"/>
        <end position="175"/>
    </location>
</feature>
<accession>A0A5J6T3E3</accession>
<protein>
    <submittedName>
        <fullName evidence="2">DNA primase/polymerase</fullName>
    </submittedName>
</protein>
<evidence type="ECO:0000313" key="2">
    <source>
        <dbReference type="EMBL" id="QFG04926.1"/>
    </source>
</evidence>
<dbReference type="EMBL" id="MN310546">
    <property type="protein sequence ID" value="QFG04926.1"/>
    <property type="molecule type" value="Genomic_DNA"/>
</dbReference>